<dbReference type="InterPro" id="IPR000857">
    <property type="entry name" value="MyTH4_dom"/>
</dbReference>
<dbReference type="FunCoup" id="A0A7M7KK41">
    <property type="interactions" value="34"/>
</dbReference>
<dbReference type="SMART" id="SM00139">
    <property type="entry name" value="MyTH4"/>
    <property type="match status" value="1"/>
</dbReference>
<feature type="domain" description="FERM" evidence="6">
    <location>
        <begin position="1092"/>
        <end position="1405"/>
    </location>
</feature>
<feature type="compositionally biased region" description="Basic and acidic residues" evidence="4">
    <location>
        <begin position="320"/>
        <end position="336"/>
    </location>
</feature>
<feature type="region of interest" description="Disordered" evidence="4">
    <location>
        <begin position="417"/>
        <end position="436"/>
    </location>
</feature>
<proteinExistence type="predicted"/>
<feature type="region of interest" description="Disordered" evidence="4">
    <location>
        <begin position="296"/>
        <end position="366"/>
    </location>
</feature>
<dbReference type="CDD" id="cd14473">
    <property type="entry name" value="FERM_B-lobe"/>
    <property type="match status" value="1"/>
</dbReference>
<dbReference type="PANTHER" id="PTHR22903">
    <property type="entry name" value="PLEKHH PROTEIN"/>
    <property type="match status" value="1"/>
</dbReference>
<evidence type="ECO:0000259" key="5">
    <source>
        <dbReference type="PROSITE" id="PS50003"/>
    </source>
</evidence>
<dbReference type="InterPro" id="IPR029071">
    <property type="entry name" value="Ubiquitin-like_domsf"/>
</dbReference>
<evidence type="ECO:0000313" key="9">
    <source>
        <dbReference type="Proteomes" id="UP000594260"/>
    </source>
</evidence>
<evidence type="ECO:0000313" key="8">
    <source>
        <dbReference type="EnsemblMetazoa" id="XP_022667975"/>
    </source>
</evidence>
<dbReference type="CDD" id="cd17094">
    <property type="entry name" value="FERM_F1_Max1_like"/>
    <property type="match status" value="1"/>
</dbReference>
<dbReference type="InterPro" id="IPR038185">
    <property type="entry name" value="MyTH4_dom_sf"/>
</dbReference>
<dbReference type="Gene3D" id="1.20.80.10">
    <property type="match status" value="1"/>
</dbReference>
<dbReference type="Pfam" id="PF21989">
    <property type="entry name" value="RA_2"/>
    <property type="match status" value="1"/>
</dbReference>
<dbReference type="FunFam" id="2.30.29.30:FF:000286">
    <property type="entry name" value="PH-protein kinase domain containing protein"/>
    <property type="match status" value="1"/>
</dbReference>
<feature type="region of interest" description="Disordered" evidence="4">
    <location>
        <begin position="1443"/>
        <end position="1463"/>
    </location>
</feature>
<dbReference type="OrthoDB" id="6285196at2759"/>
<dbReference type="PROSITE" id="PS50057">
    <property type="entry name" value="FERM_3"/>
    <property type="match status" value="1"/>
</dbReference>
<dbReference type="InterPro" id="IPR014352">
    <property type="entry name" value="FERM/acyl-CoA-bd_prot_sf"/>
</dbReference>
<dbReference type="SUPFAM" id="SSF50729">
    <property type="entry name" value="PH domain-like"/>
    <property type="match status" value="2"/>
</dbReference>
<dbReference type="PROSITE" id="PS51016">
    <property type="entry name" value="MYTH4"/>
    <property type="match status" value="1"/>
</dbReference>
<feature type="region of interest" description="Disordered" evidence="4">
    <location>
        <begin position="25"/>
        <end position="45"/>
    </location>
</feature>
<dbReference type="OMA" id="QRECHEK"/>
<dbReference type="PANTHER" id="PTHR22903:SF8">
    <property type="entry name" value="MAX-1A"/>
    <property type="match status" value="1"/>
</dbReference>
<dbReference type="Pfam" id="PF00373">
    <property type="entry name" value="FERM_M"/>
    <property type="match status" value="1"/>
</dbReference>
<evidence type="ECO:0000256" key="3">
    <source>
        <dbReference type="SAM" id="Coils"/>
    </source>
</evidence>
<feature type="region of interest" description="Disordered" evidence="4">
    <location>
        <begin position="448"/>
        <end position="467"/>
    </location>
</feature>
<dbReference type="GeneID" id="111253180"/>
<dbReference type="InParanoid" id="A0A7M7KK41"/>
<dbReference type="CDD" id="cd13282">
    <property type="entry name" value="PH1_PLEKHH1_PLEKHH2"/>
    <property type="match status" value="1"/>
</dbReference>
<dbReference type="SMART" id="SM00295">
    <property type="entry name" value="B41"/>
    <property type="match status" value="1"/>
</dbReference>
<dbReference type="PROSITE" id="PS50003">
    <property type="entry name" value="PH_DOMAIN"/>
    <property type="match status" value="1"/>
</dbReference>
<feature type="region of interest" description="Disordered" evidence="4">
    <location>
        <begin position="744"/>
        <end position="783"/>
    </location>
</feature>
<organism evidence="8 9">
    <name type="scientific">Varroa destructor</name>
    <name type="common">Honeybee mite</name>
    <dbReference type="NCBI Taxonomy" id="109461"/>
    <lineage>
        <taxon>Eukaryota</taxon>
        <taxon>Metazoa</taxon>
        <taxon>Ecdysozoa</taxon>
        <taxon>Arthropoda</taxon>
        <taxon>Chelicerata</taxon>
        <taxon>Arachnida</taxon>
        <taxon>Acari</taxon>
        <taxon>Parasitiformes</taxon>
        <taxon>Mesostigmata</taxon>
        <taxon>Gamasina</taxon>
        <taxon>Dermanyssoidea</taxon>
        <taxon>Varroidae</taxon>
        <taxon>Varroa</taxon>
    </lineage>
</organism>
<feature type="domain" description="MyTH4" evidence="7">
    <location>
        <begin position="870"/>
        <end position="1081"/>
    </location>
</feature>
<dbReference type="GO" id="GO:0005856">
    <property type="term" value="C:cytoskeleton"/>
    <property type="evidence" value="ECO:0007669"/>
    <property type="project" value="InterPro"/>
</dbReference>
<dbReference type="Pfam" id="PF00169">
    <property type="entry name" value="PH"/>
    <property type="match status" value="2"/>
</dbReference>
<dbReference type="SUPFAM" id="SSF47031">
    <property type="entry name" value="Second domain of FERM"/>
    <property type="match status" value="1"/>
</dbReference>
<sequence length="1463" mass="160679">MCLSESKGADVSFVMSKLRLDHWGTTMSSGQVSPMTPRSPPSTGHRQILAQHVSRPIVTPKDDCSTPGAGSQAAVDMQLELAERDVMISTLERQVEEQKQLRALETRQIEQKAARIKDWVSTKLKELEEQNVHLQEQNVKANQQLDQLKARLVQLSKLNTRPATARCSHLYLDLDNSFKGNGDNDEEIERLSRQVEAVAQELGADSVTMNPLYSMESPVKISQPKTPNPPAVKMGRKNYVYPGGADASLLSTSISDMSQDDREGSLLSLEAHLAASEAAIRNNAYTPMAPPSPIVIHSGFSKPASGAGSLDRSGRGPVRKLREGEIRGGSERDSRRKPSAAAGGVHAGFHSGAQRAPTPPLHRCPSWRRTATESRIYQVTSSGLHQSCNSLASSATGQKSLDIPMYTAVHGRAAKVTSATAESSDESSDGEAVTPKATDHALGMGHTAAGYHRTSHNNAPGHFKRDGSLDSVLSEDYAIPPDALSPSVSMDSLEPGTRETGEGPSDLTGVVTPPAAPLGHPLASPLGAGPRNGVHHGHTTGTHHGGPSHAAHMFVEQIEALHAHSASPKRHDTTTTHQLTEKCGYLSKLGGPLKTWRKRWFVLREGRLHYYKSEGDVLRRKVKGEVVLDEAARVQRTNEGMPTFEVVTARRTFSLTADSMLLMEEWLRAIQNALCRNATVQLLNSQDGTVKPVIQGWCTKVKHGRCRNCWCVLFQRTLLYFRSPNDTTPLGQINMRDCRVDEVDHVSSDSSDEDEVEDASREEGGSSSGPRAGGSAGTSRSYKESRRFTIGIFPSGGASTSASPSYLLFHDKHDFDTWLYHLTLVSSSEHVNGTELEQVLAKLAEAQEMGGGGGDGAASQTLWRSSILLFSRESLSTPLTSLPSSELQAEALKMFKSIQLFMSVPLDTSGIDYHVALAQNALDLCLATLQLRNEFFCQIIKQTSRHTHKQGMQQFLLCATQSLFLCDSNERLMREDSKLSDSLPSPGDKACAPVAFASTESKLNPAPFVFIQGFQLLAIALSLFQPRSRVLWFLRQHLTRVGDANTEIGKWALFCERALQRALDRPERACRPSRMEVLSLLLKNPYHHSHPHSIPVHFLNGTYQVVGFDGSTTVDEFVTTLNEEVNIRPCAGFYLFSDDPMDPTAEICLQPEDRLCDAISQWEQALREKHLGKFEMNKVIKLTYRNRLFFRASQKGETDKERLLTVYFLNREIVQGRFPLTKQMAVEFSALMAQIEFGDRGQHVLDESHSKSSPKRQILDRLLAAQFARDPDCWPQLEAKWVALRGRSTSECVRIFLNCVRSWHLCGAQLFSARYKSREQVAVWLSVNEDGVFLLDVASMKVLAQYPYAGLSTFGGCRGDFMLVAAAAGSSGPQDKMMFHIHSKQKMLELTLLIADYMNNVLGRFGTSQPASQASTLTAARSGIATPSSPLIGGDRALRSAKNSPMHTLKTSHHSSGLGAGEL</sequence>
<evidence type="ECO:0000256" key="4">
    <source>
        <dbReference type="SAM" id="MobiDB-lite"/>
    </source>
</evidence>
<dbReference type="EnsemblMetazoa" id="XM_022812240">
    <property type="protein sequence ID" value="XP_022667975"/>
    <property type="gene ID" value="LOC111253180"/>
</dbReference>
<evidence type="ECO:0000259" key="7">
    <source>
        <dbReference type="PROSITE" id="PS51016"/>
    </source>
</evidence>
<dbReference type="SMART" id="SM00233">
    <property type="entry name" value="PH"/>
    <property type="match status" value="2"/>
</dbReference>
<dbReference type="SUPFAM" id="SSF54236">
    <property type="entry name" value="Ubiquitin-like"/>
    <property type="match status" value="1"/>
</dbReference>
<reference evidence="8" key="1">
    <citation type="submission" date="2021-01" db="UniProtKB">
        <authorList>
            <consortium name="EnsemblMetazoa"/>
        </authorList>
    </citation>
    <scope>IDENTIFICATION</scope>
</reference>
<keyword evidence="1" id="KW-0677">Repeat</keyword>
<dbReference type="KEGG" id="vde:111253180"/>
<evidence type="ECO:0000256" key="1">
    <source>
        <dbReference type="ARBA" id="ARBA00022737"/>
    </source>
</evidence>
<dbReference type="GO" id="GO:0009887">
    <property type="term" value="P:animal organ morphogenesis"/>
    <property type="evidence" value="ECO:0007669"/>
    <property type="project" value="UniProtKB-ARBA"/>
</dbReference>
<evidence type="ECO:0000259" key="6">
    <source>
        <dbReference type="PROSITE" id="PS50057"/>
    </source>
</evidence>
<name>A0A7M7KK41_VARDE</name>
<dbReference type="Proteomes" id="UP000594260">
    <property type="component" value="Unplaced"/>
</dbReference>
<accession>A0A7M7KK41</accession>
<dbReference type="InterPro" id="IPR011993">
    <property type="entry name" value="PH-like_dom_sf"/>
</dbReference>
<keyword evidence="2 3" id="KW-0175">Coiled coil</keyword>
<keyword evidence="9" id="KW-1185">Reference proteome</keyword>
<evidence type="ECO:0000256" key="2">
    <source>
        <dbReference type="ARBA" id="ARBA00023054"/>
    </source>
</evidence>
<feature type="region of interest" description="Disordered" evidence="4">
    <location>
        <begin position="478"/>
        <end position="548"/>
    </location>
</feature>
<dbReference type="InterPro" id="IPR001849">
    <property type="entry name" value="PH_domain"/>
</dbReference>
<dbReference type="GO" id="GO:0048731">
    <property type="term" value="P:system development"/>
    <property type="evidence" value="ECO:0007669"/>
    <property type="project" value="UniProtKB-ARBA"/>
</dbReference>
<dbReference type="GO" id="GO:0071944">
    <property type="term" value="C:cell periphery"/>
    <property type="evidence" value="ECO:0007669"/>
    <property type="project" value="UniProtKB-ARBA"/>
</dbReference>
<feature type="coiled-coil region" evidence="3">
    <location>
        <begin position="88"/>
        <end position="158"/>
    </location>
</feature>
<dbReference type="InterPro" id="IPR019748">
    <property type="entry name" value="FERM_central"/>
</dbReference>
<protein>
    <submittedName>
        <fullName evidence="8">Uncharacterized protein</fullName>
    </submittedName>
</protein>
<dbReference type="Pfam" id="PF00784">
    <property type="entry name" value="MyTH4"/>
    <property type="match status" value="1"/>
</dbReference>
<feature type="domain" description="PH" evidence="5">
    <location>
        <begin position="579"/>
        <end position="675"/>
    </location>
</feature>
<dbReference type="InterPro" id="IPR000299">
    <property type="entry name" value="FERM_domain"/>
</dbReference>
<dbReference type="Gene3D" id="1.25.40.530">
    <property type="entry name" value="MyTH4 domain"/>
    <property type="match status" value="1"/>
</dbReference>
<dbReference type="InterPro" id="IPR035963">
    <property type="entry name" value="FERM_2"/>
</dbReference>
<dbReference type="InterPro" id="IPR019749">
    <property type="entry name" value="Band_41_domain"/>
</dbReference>
<dbReference type="RefSeq" id="XP_022667975.1">
    <property type="nucleotide sequence ID" value="XM_022812240.1"/>
</dbReference>
<dbReference type="Gene3D" id="2.30.29.30">
    <property type="entry name" value="Pleckstrin-homology domain (PH domain)/Phosphotyrosine-binding domain (PTB)"/>
    <property type="match status" value="3"/>
</dbReference>
<dbReference type="Gene3D" id="3.10.20.90">
    <property type="entry name" value="Phosphatidylinositol 3-kinase Catalytic Subunit, Chain A, domain 1"/>
    <property type="match status" value="1"/>
</dbReference>